<sequence length="292" mass="32311">MKSLSKIMVVIAVLLSLINSFAQLKNAKTETVKIYGNCGMCKATIEKAGNVNKVASVEWNEDTKIAKLTYDSGKTNQDEILKRIALAGYDSEKFLAPDDVYAKLSGCCQYSRELKPVAKSNDAGMDMKNEHANHNEMATTKTADAQNAPQLKTIFDNYFSVKDALVKTDAGNSSTKAAELVKAIKAIEMVKLSTEEHTVWMKVMKDLTSNTEKIAASKNVAQQKEAFALLSKNMYELAKASKQEIPVYYQHCPMYNNGKGANWLSKEEAIKNPYYGSKMLTCGSVQEIINNK</sequence>
<evidence type="ECO:0000256" key="1">
    <source>
        <dbReference type="SAM" id="SignalP"/>
    </source>
</evidence>
<dbReference type="EMBL" id="CP034161">
    <property type="protein sequence ID" value="AZI40895.1"/>
    <property type="molecule type" value="Genomic_DNA"/>
</dbReference>
<dbReference type="Proteomes" id="UP000272316">
    <property type="component" value="Chromosome"/>
</dbReference>
<reference evidence="6" key="3">
    <citation type="submission" date="2018-11" db="EMBL/GenBank/DDBJ databases">
        <title>Proposal to divide the Flavobacteriaceae and reorganize its genera based on Amino Acid Identity values calculated from whole genome sequences.</title>
        <authorList>
            <person name="Nicholson A.C."/>
            <person name="Gulvik C.A."/>
            <person name="Whitney A.M."/>
            <person name="Humrighouse B.W."/>
            <person name="Bell M."/>
            <person name="Holmes B."/>
            <person name="Steigerwalt A.B."/>
            <person name="Villarma A."/>
            <person name="Sheth M."/>
            <person name="Batra D."/>
            <person name="Pryor J."/>
            <person name="Bernardet J.-F."/>
            <person name="Hugo C."/>
            <person name="Kampfer P."/>
            <person name="Newman J.D."/>
            <person name="McQuiston J.R."/>
        </authorList>
    </citation>
    <scope>NUCLEOTIDE SEQUENCE [LARGE SCALE GENOMIC DNA]</scope>
    <source>
        <strain evidence="6">F5649</strain>
    </source>
</reference>
<evidence type="ECO:0000259" key="2">
    <source>
        <dbReference type="Pfam" id="PF11827"/>
    </source>
</evidence>
<dbReference type="RefSeq" id="WP_124803655.1">
    <property type="nucleotide sequence ID" value="NZ_CP034160.1"/>
</dbReference>
<dbReference type="Pfam" id="PF11827">
    <property type="entry name" value="DUF3347"/>
    <property type="match status" value="1"/>
</dbReference>
<dbReference type="GO" id="GO:0046872">
    <property type="term" value="F:metal ion binding"/>
    <property type="evidence" value="ECO:0007669"/>
    <property type="project" value="InterPro"/>
</dbReference>
<protein>
    <submittedName>
        <fullName evidence="4">DUF3347 domain-containing protein</fullName>
    </submittedName>
</protein>
<accession>A0A3G8Y6K3</accession>
<evidence type="ECO:0000313" key="6">
    <source>
        <dbReference type="Proteomes" id="UP000281810"/>
    </source>
</evidence>
<dbReference type="InterPro" id="IPR021782">
    <property type="entry name" value="DUF3347"/>
</dbReference>
<dbReference type="Proteomes" id="UP000281810">
    <property type="component" value="Chromosome"/>
</dbReference>
<dbReference type="Gene3D" id="3.30.70.100">
    <property type="match status" value="1"/>
</dbReference>
<keyword evidence="1" id="KW-0732">Signal</keyword>
<dbReference type="EMBL" id="CP034160">
    <property type="protein sequence ID" value="AZI54436.1"/>
    <property type="molecule type" value="Genomic_DNA"/>
</dbReference>
<organism evidence="4 5">
    <name type="scientific">Epilithonimonas vandammei</name>
    <dbReference type="NCBI Taxonomy" id="2487072"/>
    <lineage>
        <taxon>Bacteria</taxon>
        <taxon>Pseudomonadati</taxon>
        <taxon>Bacteroidota</taxon>
        <taxon>Flavobacteriia</taxon>
        <taxon>Flavobacteriales</taxon>
        <taxon>Weeksellaceae</taxon>
        <taxon>Chryseobacterium group</taxon>
        <taxon>Epilithonimonas</taxon>
    </lineage>
</organism>
<feature type="chain" id="PRO_5044594258" evidence="1">
    <location>
        <begin position="23"/>
        <end position="292"/>
    </location>
</feature>
<evidence type="ECO:0000313" key="3">
    <source>
        <dbReference type="EMBL" id="AZI40895.1"/>
    </source>
</evidence>
<feature type="signal peptide" evidence="1">
    <location>
        <begin position="1"/>
        <end position="22"/>
    </location>
</feature>
<keyword evidence="6" id="KW-1185">Reference proteome</keyword>
<dbReference type="KEGG" id="eva:EIB75_03860"/>
<feature type="domain" description="DUF3347" evidence="2">
    <location>
        <begin position="154"/>
        <end position="243"/>
    </location>
</feature>
<evidence type="ECO:0000313" key="4">
    <source>
        <dbReference type="EMBL" id="AZI54436.1"/>
    </source>
</evidence>
<accession>A0A3G8ZKR0</accession>
<evidence type="ECO:0000313" key="5">
    <source>
        <dbReference type="Proteomes" id="UP000272316"/>
    </source>
</evidence>
<gene>
    <name evidence="3" type="ORF">EIB74_13440</name>
    <name evidence="4" type="ORF">EIB75_03860</name>
</gene>
<dbReference type="OrthoDB" id="5513217at2"/>
<dbReference type="InterPro" id="IPR036163">
    <property type="entry name" value="HMA_dom_sf"/>
</dbReference>
<dbReference type="AlphaFoldDB" id="A0A3G8ZKR0"/>
<dbReference type="SUPFAM" id="SSF55008">
    <property type="entry name" value="HMA, heavy metal-associated domain"/>
    <property type="match status" value="1"/>
</dbReference>
<name>A0A3G8ZKR0_9FLAO</name>
<reference evidence="5" key="2">
    <citation type="submission" date="2018-11" db="EMBL/GenBank/DDBJ databases">
        <title>Proposal to divide the Flavobacteriaceae and reorganize its genera based on Amino Acid Identity values calculated from whole genome sequences.</title>
        <authorList>
            <person name="Nicholson A.C."/>
            <person name="Gulvik C.A."/>
            <person name="Whitney A.M."/>
            <person name="Sheth M."/>
            <person name="Batra D."/>
            <person name="Pryor J."/>
            <person name="Bernardet J.-F."/>
            <person name="Hugo C."/>
            <person name="Kampfer P."/>
            <person name="Newman J.D."/>
            <person name="McQuiston J.R."/>
        </authorList>
    </citation>
    <scope>NUCLEOTIDE SEQUENCE [LARGE SCALE GENOMIC DNA]</scope>
    <source>
        <strain evidence="5">H6466</strain>
    </source>
</reference>
<reference evidence="4" key="1">
    <citation type="submission" date="2018-11" db="EMBL/GenBank/DDBJ databases">
        <title>Proposal to divide the Flavobacteriaceae and reorganize its genera based on Amino Acid Identity values calculated from whole genome sequences.</title>
        <authorList>
            <person name="Nicholson A.C."/>
            <person name="Gulvik C.A."/>
            <person name="Whitney A.M."/>
            <person name="Humrighouse B.W."/>
            <person name="Bell M."/>
            <person name="Holmes B."/>
            <person name="Steigerwalt A."/>
            <person name="Villarma A."/>
            <person name="Sheth M."/>
            <person name="Batra D."/>
            <person name="Pryor J."/>
            <person name="Bernardet J.-F."/>
            <person name="Hugo C."/>
            <person name="Kampfer P."/>
            <person name="Newman J."/>
            <person name="Mcquiston J.R."/>
        </authorList>
    </citation>
    <scope>NUCLEOTIDE SEQUENCE [LARGE SCALE GENOMIC DNA]</scope>
    <source>
        <strain evidence="3">F5649</strain>
        <strain evidence="4">H6466</strain>
    </source>
</reference>
<proteinExistence type="predicted"/>